<dbReference type="HAMAP" id="MF_01970">
    <property type="entry name" value="Kynureninase"/>
    <property type="match status" value="1"/>
</dbReference>
<evidence type="ECO:0000256" key="3">
    <source>
        <dbReference type="ARBA" id="ARBA00022898"/>
    </source>
</evidence>
<comment type="caution">
    <text evidence="8">The sequence shown here is derived from an EMBL/GenBank/DDBJ whole genome shotgun (WGS) entry which is preliminary data.</text>
</comment>
<evidence type="ECO:0000256" key="4">
    <source>
        <dbReference type="HAMAP-Rule" id="MF_01970"/>
    </source>
</evidence>
<feature type="binding site" evidence="4">
    <location>
        <begin position="194"/>
        <end position="197"/>
    </location>
    <ligand>
        <name>pyridoxal 5'-phosphate</name>
        <dbReference type="ChEBI" id="CHEBI:597326"/>
    </ligand>
</feature>
<gene>
    <name evidence="4 8" type="primary">kynU</name>
    <name evidence="8" type="ORF">GCM10010361_35490</name>
</gene>
<evidence type="ECO:0000256" key="7">
    <source>
        <dbReference type="SAM" id="MobiDB-lite"/>
    </source>
</evidence>
<comment type="catalytic activity">
    <reaction evidence="4 6">
        <text>L-kynurenine + H2O = anthranilate + L-alanine + H(+)</text>
        <dbReference type="Rhea" id="RHEA:16813"/>
        <dbReference type="ChEBI" id="CHEBI:15377"/>
        <dbReference type="ChEBI" id="CHEBI:15378"/>
        <dbReference type="ChEBI" id="CHEBI:16567"/>
        <dbReference type="ChEBI" id="CHEBI:57959"/>
        <dbReference type="ChEBI" id="CHEBI:57972"/>
        <dbReference type="EC" id="3.7.1.3"/>
    </reaction>
</comment>
<dbReference type="InterPro" id="IPR015424">
    <property type="entry name" value="PyrdxlP-dep_Trfase"/>
</dbReference>
<feature type="binding site" evidence="4">
    <location>
        <position position="158"/>
    </location>
    <ligand>
        <name>pyridoxal 5'-phosphate</name>
        <dbReference type="ChEBI" id="CHEBI:597326"/>
    </ligand>
</feature>
<dbReference type="Pfam" id="PF22580">
    <property type="entry name" value="KYNU_C"/>
    <property type="match status" value="1"/>
</dbReference>
<comment type="caution">
    <text evidence="4">Lacks conserved residue(s) required for the propagation of feature annotation.</text>
</comment>
<evidence type="ECO:0000256" key="5">
    <source>
        <dbReference type="NCBIfam" id="TIGR01814"/>
    </source>
</evidence>
<dbReference type="PIRSF" id="PIRSF038800">
    <property type="entry name" value="KYNU"/>
    <property type="match status" value="1"/>
</dbReference>
<keyword evidence="9" id="KW-1185">Reference proteome</keyword>
<evidence type="ECO:0000256" key="1">
    <source>
        <dbReference type="ARBA" id="ARBA00022642"/>
    </source>
</evidence>
<keyword evidence="2 4" id="KW-0378">Hydrolase</keyword>
<dbReference type="PANTHER" id="PTHR14084">
    <property type="entry name" value="KYNURENINASE"/>
    <property type="match status" value="1"/>
</dbReference>
<dbReference type="Gene3D" id="3.40.640.10">
    <property type="entry name" value="Type I PLP-dependent aspartate aminotransferase-like (Major domain)"/>
    <property type="match status" value="1"/>
</dbReference>
<feature type="binding site" evidence="4">
    <location>
        <position position="266"/>
    </location>
    <ligand>
        <name>pyridoxal 5'-phosphate</name>
        <dbReference type="ChEBI" id="CHEBI:597326"/>
    </ligand>
</feature>
<protein>
    <recommendedName>
        <fullName evidence="4 5">Kynureninase</fullName>
        <ecNumber evidence="4 5">3.7.1.3</ecNumber>
    </recommendedName>
    <alternativeName>
        <fullName evidence="4">L-kynurenine hydrolase</fullName>
    </alternativeName>
</protein>
<dbReference type="InterPro" id="IPR015422">
    <property type="entry name" value="PyrdxlP-dep_Trfase_small"/>
</dbReference>
<comment type="cofactor">
    <cofactor evidence="4 6">
        <name>pyridoxal 5'-phosphate</name>
        <dbReference type="ChEBI" id="CHEBI:597326"/>
    </cofactor>
</comment>
<feature type="binding site" evidence="4">
    <location>
        <position position="263"/>
    </location>
    <ligand>
        <name>pyridoxal 5'-phosphate</name>
        <dbReference type="ChEBI" id="CHEBI:597326"/>
    </ligand>
</feature>
<reference evidence="8 9" key="1">
    <citation type="journal article" date="2019" name="Int. J. Syst. Evol. Microbiol.">
        <title>The Global Catalogue of Microorganisms (GCM) 10K type strain sequencing project: providing services to taxonomists for standard genome sequencing and annotation.</title>
        <authorList>
            <consortium name="The Broad Institute Genomics Platform"/>
            <consortium name="The Broad Institute Genome Sequencing Center for Infectious Disease"/>
            <person name="Wu L."/>
            <person name="Ma J."/>
        </authorList>
    </citation>
    <scope>NUCLEOTIDE SEQUENCE [LARGE SCALE GENOMIC DNA]</scope>
    <source>
        <strain evidence="8 9">JCM 4805</strain>
    </source>
</reference>
<dbReference type="Gene3D" id="3.90.1150.10">
    <property type="entry name" value="Aspartate Aminotransferase, domain 1"/>
    <property type="match status" value="1"/>
</dbReference>
<feature type="binding site" evidence="4">
    <location>
        <position position="344"/>
    </location>
    <ligand>
        <name>pyridoxal 5'-phosphate</name>
        <dbReference type="ChEBI" id="CHEBI:597326"/>
    </ligand>
</feature>
<evidence type="ECO:0000256" key="2">
    <source>
        <dbReference type="ARBA" id="ARBA00022801"/>
    </source>
</evidence>
<keyword evidence="3 4" id="KW-0663">Pyridoxal phosphate</keyword>
<dbReference type="EC" id="3.7.1.3" evidence="4 5"/>
<comment type="pathway">
    <text evidence="4 6">Amino-acid degradation; L-kynurenine degradation; L-alanine and anthranilate from L-kynurenine: step 1/1.</text>
</comment>
<comment type="pathway">
    <text evidence="4 6">Cofactor biosynthesis; NAD(+) biosynthesis; quinolinate from L-kynurenine: step 2/3.</text>
</comment>
<comment type="function">
    <text evidence="4 6">Catalyzes the cleavage of L-kynurenine (L-Kyn) and L-3-hydroxykynurenine (L-3OHKyn) into anthranilic acid (AA) and 3-hydroxyanthranilic acid (3-OHAA), respectively.</text>
</comment>
<feature type="binding site" evidence="4">
    <location>
        <position position="288"/>
    </location>
    <ligand>
        <name>pyridoxal 5'-phosphate</name>
        <dbReference type="ChEBI" id="CHEBI:597326"/>
    </ligand>
</feature>
<dbReference type="Proteomes" id="UP001500909">
    <property type="component" value="Unassembled WGS sequence"/>
</dbReference>
<dbReference type="InterPro" id="IPR015421">
    <property type="entry name" value="PyrdxlP-dep_Trfase_major"/>
</dbReference>
<feature type="binding site" evidence="4">
    <location>
        <position position="318"/>
    </location>
    <ligand>
        <name>pyridoxal 5'-phosphate</name>
        <dbReference type="ChEBI" id="CHEBI:597326"/>
    </ligand>
</feature>
<evidence type="ECO:0000313" key="9">
    <source>
        <dbReference type="Proteomes" id="UP001500909"/>
    </source>
</evidence>
<dbReference type="InterPro" id="IPR010111">
    <property type="entry name" value="Kynureninase"/>
</dbReference>
<comment type="catalytic activity">
    <reaction evidence="6">
        <text>3-hydroxy-L-kynurenine + H2O = 3-hydroxyanthranilate + L-alanine + H(+)</text>
        <dbReference type="Rhea" id="RHEA:25143"/>
        <dbReference type="ChEBI" id="CHEBI:15377"/>
        <dbReference type="ChEBI" id="CHEBI:15378"/>
        <dbReference type="ChEBI" id="CHEBI:36559"/>
        <dbReference type="ChEBI" id="CHEBI:57972"/>
        <dbReference type="ChEBI" id="CHEBI:58125"/>
        <dbReference type="EC" id="3.7.1.3"/>
    </reaction>
</comment>
<feature type="binding site" evidence="4">
    <location>
        <position position="157"/>
    </location>
    <ligand>
        <name>pyridoxal 5'-phosphate</name>
        <dbReference type="ChEBI" id="CHEBI:597326"/>
    </ligand>
</feature>
<organism evidence="8 9">
    <name type="scientific">Streptomyces olivaceiscleroticus</name>
    <dbReference type="NCBI Taxonomy" id="68245"/>
    <lineage>
        <taxon>Bacteria</taxon>
        <taxon>Bacillati</taxon>
        <taxon>Actinomycetota</taxon>
        <taxon>Actinomycetes</taxon>
        <taxon>Kitasatosporales</taxon>
        <taxon>Streptomycetaceae</taxon>
        <taxon>Streptomyces</taxon>
    </lineage>
</organism>
<dbReference type="PANTHER" id="PTHR14084:SF0">
    <property type="entry name" value="KYNURENINASE"/>
    <property type="match status" value="1"/>
</dbReference>
<evidence type="ECO:0000256" key="6">
    <source>
        <dbReference type="PIRNR" id="PIRNR038800"/>
    </source>
</evidence>
<comment type="similarity">
    <text evidence="4 6">Belongs to the kynureninase family.</text>
</comment>
<dbReference type="EMBL" id="BAAABY010000026">
    <property type="protein sequence ID" value="GAA0468212.1"/>
    <property type="molecule type" value="Genomic_DNA"/>
</dbReference>
<keyword evidence="1 4" id="KW-0662">Pyridine nucleotide biosynthesis</keyword>
<comment type="subunit">
    <text evidence="4 6">Homodimer.</text>
</comment>
<feature type="modified residue" description="N6-(pyridoxal phosphate)lysine" evidence="4">
    <location>
        <position position="289"/>
    </location>
</feature>
<evidence type="ECO:0000313" key="8">
    <source>
        <dbReference type="EMBL" id="GAA0468212.1"/>
    </source>
</evidence>
<feature type="region of interest" description="Disordered" evidence="7">
    <location>
        <begin position="1"/>
        <end position="21"/>
    </location>
</feature>
<accession>A0ABN1A5S5</accession>
<name>A0ABN1A5S5_9ACTN</name>
<proteinExistence type="inferred from homology"/>
<dbReference type="NCBIfam" id="TIGR01814">
    <property type="entry name" value="kynureninase"/>
    <property type="match status" value="1"/>
</dbReference>
<sequence length="485" mass="50540">MAAGGMDVPGAATDRIDSPGAAVGGVATGGTAAGRMATGGVDAPGAADTLAGHAVAAAALRDDLAAHAARKDAEDPLRAKRAEFVLDEAVYLDGNSLGALPHAVPERVREVIAREWGELRIRSWSESGWWTAPERIGDRIAPLLGAAPGQVVVGDSTSINVFKALVAAVRMANETGPAAGGVPRDEILVDAATFPTDGYIARSAARLTGCTLRPVEAARMPVEASERTAAALVNHVDYRSGRINDLPGITAALHEAGALTVWDLCHSAGALPVDLDAYGVDLAVGCTYKYLNGGPGAPAYLYIRAEHQPRFDSPLPGWNSHADPFGMDAEYVPAPGVERGRVGTPDILSLLALEAALEVWEGVAIEDVRAKSLALTDFFLECVRAYVPRGRVRSVTPERHDERGSQVALECAGAAEVMGELIRHGVIGDFRHPDVLRFGFTPLYTSFADAERAARTLAEILAYVPGDGSASAVAAGGPEEGPVTV</sequence>
<dbReference type="SUPFAM" id="SSF53383">
    <property type="entry name" value="PLP-dependent transferases"/>
    <property type="match status" value="1"/>
</dbReference>